<sequence length="301" mass="34034">MSDSFELTSTAANAISLTQHVTLVSSTLYLYDLFLTLHLEVDLLWPSKWSLIKVLYLLQRYLPLIDTVIIVPILLFDKVSLDTCKIMFKGTAWSYLLGMSLSEVILIRRTLAVWGNNRKLRLALIVFSVCCITPVYFVLRGYISTVTYHTLPVPGLYCFSIGQAPLSYAYLCWTFLTMCDAGLLILTVIPGFRAYKSGVRQSTITQVVYRDGALYYLYIVALSAVNLAVILKLPENYATSLTSIERVAYSVLTSRVVLHIREQAYRSQVVMNSLDSVPTNINAELADLEFRRPETQYSGMR</sequence>
<evidence type="ECO:0000313" key="2">
    <source>
        <dbReference type="Proteomes" id="UP000308600"/>
    </source>
</evidence>
<accession>A0ACD3AAK1</accession>
<reference evidence="1 2" key="1">
    <citation type="journal article" date="2019" name="Nat. Ecol. Evol.">
        <title>Megaphylogeny resolves global patterns of mushroom evolution.</title>
        <authorList>
            <person name="Varga T."/>
            <person name="Krizsan K."/>
            <person name="Foldi C."/>
            <person name="Dima B."/>
            <person name="Sanchez-Garcia M."/>
            <person name="Sanchez-Ramirez S."/>
            <person name="Szollosi G.J."/>
            <person name="Szarkandi J.G."/>
            <person name="Papp V."/>
            <person name="Albert L."/>
            <person name="Andreopoulos W."/>
            <person name="Angelini C."/>
            <person name="Antonin V."/>
            <person name="Barry K.W."/>
            <person name="Bougher N.L."/>
            <person name="Buchanan P."/>
            <person name="Buyck B."/>
            <person name="Bense V."/>
            <person name="Catcheside P."/>
            <person name="Chovatia M."/>
            <person name="Cooper J."/>
            <person name="Damon W."/>
            <person name="Desjardin D."/>
            <person name="Finy P."/>
            <person name="Geml J."/>
            <person name="Haridas S."/>
            <person name="Hughes K."/>
            <person name="Justo A."/>
            <person name="Karasinski D."/>
            <person name="Kautmanova I."/>
            <person name="Kiss B."/>
            <person name="Kocsube S."/>
            <person name="Kotiranta H."/>
            <person name="LaButti K.M."/>
            <person name="Lechner B.E."/>
            <person name="Liimatainen K."/>
            <person name="Lipzen A."/>
            <person name="Lukacs Z."/>
            <person name="Mihaltcheva S."/>
            <person name="Morgado L.N."/>
            <person name="Niskanen T."/>
            <person name="Noordeloos M.E."/>
            <person name="Ohm R.A."/>
            <person name="Ortiz-Santana B."/>
            <person name="Ovrebo C."/>
            <person name="Racz N."/>
            <person name="Riley R."/>
            <person name="Savchenko A."/>
            <person name="Shiryaev A."/>
            <person name="Soop K."/>
            <person name="Spirin V."/>
            <person name="Szebenyi C."/>
            <person name="Tomsovsky M."/>
            <person name="Tulloss R.E."/>
            <person name="Uehling J."/>
            <person name="Grigoriev I.V."/>
            <person name="Vagvolgyi C."/>
            <person name="Papp T."/>
            <person name="Martin F.M."/>
            <person name="Miettinen O."/>
            <person name="Hibbett D.S."/>
            <person name="Nagy L.G."/>
        </authorList>
    </citation>
    <scope>NUCLEOTIDE SEQUENCE [LARGE SCALE GENOMIC DNA]</scope>
    <source>
        <strain evidence="1 2">NL-1719</strain>
    </source>
</reference>
<proteinExistence type="predicted"/>
<protein>
    <submittedName>
        <fullName evidence="1">Uncharacterized protein</fullName>
    </submittedName>
</protein>
<dbReference type="Proteomes" id="UP000308600">
    <property type="component" value="Unassembled WGS sequence"/>
</dbReference>
<organism evidence="1 2">
    <name type="scientific">Pluteus cervinus</name>
    <dbReference type="NCBI Taxonomy" id="181527"/>
    <lineage>
        <taxon>Eukaryota</taxon>
        <taxon>Fungi</taxon>
        <taxon>Dikarya</taxon>
        <taxon>Basidiomycota</taxon>
        <taxon>Agaricomycotina</taxon>
        <taxon>Agaricomycetes</taxon>
        <taxon>Agaricomycetidae</taxon>
        <taxon>Agaricales</taxon>
        <taxon>Pluteineae</taxon>
        <taxon>Pluteaceae</taxon>
        <taxon>Pluteus</taxon>
    </lineage>
</organism>
<keyword evidence="2" id="KW-1185">Reference proteome</keyword>
<gene>
    <name evidence="1" type="ORF">BDN72DRAFT_903058</name>
</gene>
<name>A0ACD3AAK1_9AGAR</name>
<evidence type="ECO:0000313" key="1">
    <source>
        <dbReference type="EMBL" id="TFK62649.1"/>
    </source>
</evidence>
<dbReference type="EMBL" id="ML208568">
    <property type="protein sequence ID" value="TFK62649.1"/>
    <property type="molecule type" value="Genomic_DNA"/>
</dbReference>